<keyword evidence="9" id="KW-0067">ATP-binding</keyword>
<name>A0A3S8RUL2_9BACL</name>
<dbReference type="InterPro" id="IPR005467">
    <property type="entry name" value="His_kinase_dom"/>
</dbReference>
<dbReference type="Gene3D" id="3.30.565.10">
    <property type="entry name" value="Histidine kinase-like ATPase, C-terminal domain"/>
    <property type="match status" value="1"/>
</dbReference>
<keyword evidence="4" id="KW-1003">Cell membrane</keyword>
<protein>
    <recommendedName>
        <fullName evidence="3">histidine kinase</fullName>
        <ecNumber evidence="3">2.7.13.3</ecNumber>
    </recommendedName>
</protein>
<keyword evidence="7" id="KW-0547">Nucleotide-binding</keyword>
<dbReference type="InterPro" id="IPR050640">
    <property type="entry name" value="Bact_2-comp_sensor_kinase"/>
</dbReference>
<dbReference type="GO" id="GO:0005886">
    <property type="term" value="C:plasma membrane"/>
    <property type="evidence" value="ECO:0007669"/>
    <property type="project" value="UniProtKB-SubCell"/>
</dbReference>
<keyword evidence="5" id="KW-0597">Phosphoprotein</keyword>
<dbReference type="EMBL" id="CP034248">
    <property type="protein sequence ID" value="AZK46666.1"/>
    <property type="molecule type" value="Genomic_DNA"/>
</dbReference>
<evidence type="ECO:0000259" key="15">
    <source>
        <dbReference type="PROSITE" id="PS50885"/>
    </source>
</evidence>
<dbReference type="PANTHER" id="PTHR34220">
    <property type="entry name" value="SENSOR HISTIDINE KINASE YPDA"/>
    <property type="match status" value="1"/>
</dbReference>
<evidence type="ECO:0000256" key="4">
    <source>
        <dbReference type="ARBA" id="ARBA00022475"/>
    </source>
</evidence>
<comment type="catalytic activity">
    <reaction evidence="1">
        <text>ATP + protein L-histidine = ADP + protein N-phospho-L-histidine.</text>
        <dbReference type="EC" id="2.7.13.3"/>
    </reaction>
</comment>
<accession>A0A3S8RUL2</accession>
<keyword evidence="12" id="KW-0175">Coiled coil</keyword>
<feature type="transmembrane region" description="Helical" evidence="13">
    <location>
        <begin position="320"/>
        <end position="350"/>
    </location>
</feature>
<dbReference type="AlphaFoldDB" id="A0A3S8RUL2"/>
<keyword evidence="6" id="KW-0808">Transferase</keyword>
<dbReference type="InterPro" id="IPR003594">
    <property type="entry name" value="HATPase_dom"/>
</dbReference>
<dbReference type="InterPro" id="IPR003660">
    <property type="entry name" value="HAMP_dom"/>
</dbReference>
<dbReference type="InterPro" id="IPR010559">
    <property type="entry name" value="Sig_transdc_His_kin_internal"/>
</dbReference>
<dbReference type="OrthoDB" id="9809348at2"/>
<sequence>MNSTYEITGGIVVRRWRTMFQWFGRLQIMHKIILIFLPLIFIPLFISGYLSSYNFSQSTIQNMEQSALDESKLIVSQLDSIISNAENSANFIATDINRIIVSSPEQRDSIQELRFRRQIQSKLSTDLILFPDVDSAIFIDRNNHIHTSYSRINEHEQKVFDSGMIEQVIQAGSYGINRWFRMEQRNFMVSDSTIPVLTLGKVVIDVDSGNKLGTLFINVKETTFSSFLGADKNQDISKAYLLVDSNENIISSSNPEYLLEPFDYLEVKRPLTFLNEPYSEIVNRAHGREFITVYPYDRMGWSLVNMNPMTALKSMISHNVWMTVAIGLVCLLLALLGITLLSKIIVNPLLQLAKSMRRVKDGDLSVTAAIRTQDEMGLLASVFNLMIDRIKQLIVTVENEQRRKREYELALMHAQIKPHFLYNTLDTIYVLTDMDRMDEARDTTKALADFYRIVLSKGYEIITLEEEMKIVNDYLSIMQVRYPHILQYDIAIPDELKGVNIPKLSLQPLAENAIYHGLKTKDSSGFIRIRARSDREQVIIEVEDNGVGMSPQLVSRITDFKEDPAKRKSIGIFSVHERLKLYFGDIYGIHIESKEGRGTTVKLILPNNYNKGEHYV</sequence>
<dbReference type="Pfam" id="PF02518">
    <property type="entry name" value="HATPase_c"/>
    <property type="match status" value="1"/>
</dbReference>
<evidence type="ECO:0000259" key="14">
    <source>
        <dbReference type="PROSITE" id="PS50109"/>
    </source>
</evidence>
<feature type="transmembrane region" description="Helical" evidence="13">
    <location>
        <begin position="32"/>
        <end position="50"/>
    </location>
</feature>
<dbReference type="GO" id="GO:0000155">
    <property type="term" value="F:phosphorelay sensor kinase activity"/>
    <property type="evidence" value="ECO:0007669"/>
    <property type="project" value="InterPro"/>
</dbReference>
<gene>
    <name evidence="16" type="ORF">EIM92_11290</name>
</gene>
<evidence type="ECO:0000256" key="12">
    <source>
        <dbReference type="SAM" id="Coils"/>
    </source>
</evidence>
<organism evidence="16 17">
    <name type="scientific">Paenibacillus lentus</name>
    <dbReference type="NCBI Taxonomy" id="1338368"/>
    <lineage>
        <taxon>Bacteria</taxon>
        <taxon>Bacillati</taxon>
        <taxon>Bacillota</taxon>
        <taxon>Bacilli</taxon>
        <taxon>Bacillales</taxon>
        <taxon>Paenibacillaceae</taxon>
        <taxon>Paenibacillus</taxon>
    </lineage>
</organism>
<dbReference type="CDD" id="cd06225">
    <property type="entry name" value="HAMP"/>
    <property type="match status" value="1"/>
</dbReference>
<keyword evidence="17" id="KW-1185">Reference proteome</keyword>
<evidence type="ECO:0000256" key="10">
    <source>
        <dbReference type="ARBA" id="ARBA00023012"/>
    </source>
</evidence>
<feature type="coiled-coil region" evidence="12">
    <location>
        <begin position="390"/>
        <end position="417"/>
    </location>
</feature>
<evidence type="ECO:0000256" key="8">
    <source>
        <dbReference type="ARBA" id="ARBA00022777"/>
    </source>
</evidence>
<dbReference type="KEGG" id="plen:EIM92_11290"/>
<proteinExistence type="predicted"/>
<keyword evidence="13" id="KW-0812">Transmembrane</keyword>
<evidence type="ECO:0000256" key="3">
    <source>
        <dbReference type="ARBA" id="ARBA00012438"/>
    </source>
</evidence>
<reference evidence="16 17" key="1">
    <citation type="submission" date="2018-11" db="EMBL/GenBank/DDBJ databases">
        <title>Genome sequencing of Paenibacillus lentus DSM25539(T).</title>
        <authorList>
            <person name="Kook J.-K."/>
            <person name="Park S.-N."/>
            <person name="Lim Y.K."/>
        </authorList>
    </citation>
    <scope>NUCLEOTIDE SEQUENCE [LARGE SCALE GENOMIC DNA]</scope>
    <source>
        <strain evidence="16 17">DSM 25539</strain>
    </source>
</reference>
<evidence type="ECO:0000256" key="5">
    <source>
        <dbReference type="ARBA" id="ARBA00022553"/>
    </source>
</evidence>
<dbReference type="PROSITE" id="PS50885">
    <property type="entry name" value="HAMP"/>
    <property type="match status" value="1"/>
</dbReference>
<keyword evidence="11 13" id="KW-0472">Membrane</keyword>
<dbReference type="Gene3D" id="6.10.340.10">
    <property type="match status" value="1"/>
</dbReference>
<keyword evidence="8 16" id="KW-0418">Kinase</keyword>
<feature type="domain" description="Histidine kinase" evidence="14">
    <location>
        <begin position="506"/>
        <end position="609"/>
    </location>
</feature>
<dbReference type="Proteomes" id="UP000273145">
    <property type="component" value="Chromosome"/>
</dbReference>
<evidence type="ECO:0000256" key="6">
    <source>
        <dbReference type="ARBA" id="ARBA00022679"/>
    </source>
</evidence>
<dbReference type="GO" id="GO:0005524">
    <property type="term" value="F:ATP binding"/>
    <property type="evidence" value="ECO:0007669"/>
    <property type="project" value="UniProtKB-KW"/>
</dbReference>
<dbReference type="InterPro" id="IPR036890">
    <property type="entry name" value="HATPase_C_sf"/>
</dbReference>
<evidence type="ECO:0000256" key="11">
    <source>
        <dbReference type="ARBA" id="ARBA00023136"/>
    </source>
</evidence>
<dbReference type="EC" id="2.7.13.3" evidence="3"/>
<feature type="domain" description="HAMP" evidence="15">
    <location>
        <begin position="343"/>
        <end position="395"/>
    </location>
</feature>
<comment type="subcellular location">
    <subcellularLocation>
        <location evidence="2">Cell membrane</location>
        <topology evidence="2">Multi-pass membrane protein</topology>
    </subcellularLocation>
</comment>
<dbReference type="Pfam" id="PF00672">
    <property type="entry name" value="HAMP"/>
    <property type="match status" value="1"/>
</dbReference>
<dbReference type="PROSITE" id="PS50109">
    <property type="entry name" value="HIS_KIN"/>
    <property type="match status" value="1"/>
</dbReference>
<dbReference type="SMART" id="SM00387">
    <property type="entry name" value="HATPase_c"/>
    <property type="match status" value="1"/>
</dbReference>
<evidence type="ECO:0000256" key="1">
    <source>
        <dbReference type="ARBA" id="ARBA00000085"/>
    </source>
</evidence>
<dbReference type="SUPFAM" id="SSF55874">
    <property type="entry name" value="ATPase domain of HSP90 chaperone/DNA topoisomerase II/histidine kinase"/>
    <property type="match status" value="1"/>
</dbReference>
<dbReference type="PANTHER" id="PTHR34220:SF7">
    <property type="entry name" value="SENSOR HISTIDINE KINASE YPDA"/>
    <property type="match status" value="1"/>
</dbReference>
<evidence type="ECO:0000313" key="16">
    <source>
        <dbReference type="EMBL" id="AZK46666.1"/>
    </source>
</evidence>
<dbReference type="SUPFAM" id="SSF158472">
    <property type="entry name" value="HAMP domain-like"/>
    <property type="match status" value="1"/>
</dbReference>
<keyword evidence="13" id="KW-1133">Transmembrane helix</keyword>
<evidence type="ECO:0000313" key="17">
    <source>
        <dbReference type="Proteomes" id="UP000273145"/>
    </source>
</evidence>
<keyword evidence="10" id="KW-0902">Two-component regulatory system</keyword>
<evidence type="ECO:0000256" key="2">
    <source>
        <dbReference type="ARBA" id="ARBA00004651"/>
    </source>
</evidence>
<evidence type="ECO:0000256" key="7">
    <source>
        <dbReference type="ARBA" id="ARBA00022741"/>
    </source>
</evidence>
<dbReference type="SMART" id="SM00304">
    <property type="entry name" value="HAMP"/>
    <property type="match status" value="1"/>
</dbReference>
<evidence type="ECO:0000256" key="13">
    <source>
        <dbReference type="SAM" id="Phobius"/>
    </source>
</evidence>
<evidence type="ECO:0000256" key="9">
    <source>
        <dbReference type="ARBA" id="ARBA00022840"/>
    </source>
</evidence>
<dbReference type="Pfam" id="PF06580">
    <property type="entry name" value="His_kinase"/>
    <property type="match status" value="1"/>
</dbReference>